<sequence>MWTEGSVAVPLFHKDSKFSTAGADFITGLHQSGVNGYNNLSRPLSHCSRTMLLEVRRKSVCGRCGDDFGLNMVEVVDALYIKIDMADTSVASSFNPTIQEPTWNDKRIKLSGKTKVETNSCPVKHNLNRHNFNYVYNYLMYINPSFIDSFEDPGPHGRDRCLDHMFT</sequence>
<dbReference type="AlphaFoldDB" id="A0AAD5CNP2"/>
<proteinExistence type="predicted"/>
<name>A0AAD5CNP2_AMBAR</name>
<accession>A0AAD5CNP2</accession>
<protein>
    <submittedName>
        <fullName evidence="1">Uncharacterized protein</fullName>
    </submittedName>
</protein>
<keyword evidence="2" id="KW-1185">Reference proteome</keyword>
<reference evidence="1" key="1">
    <citation type="submission" date="2022-06" db="EMBL/GenBank/DDBJ databases">
        <title>Uncovering the hologenomic basis of an extraordinary plant invasion.</title>
        <authorList>
            <person name="Bieker V.C."/>
            <person name="Martin M.D."/>
            <person name="Gilbert T."/>
            <person name="Hodgins K."/>
            <person name="Battlay P."/>
            <person name="Petersen B."/>
            <person name="Wilson J."/>
        </authorList>
    </citation>
    <scope>NUCLEOTIDE SEQUENCE</scope>
    <source>
        <strain evidence="1">AA19_3_7</strain>
        <tissue evidence="1">Leaf</tissue>
    </source>
</reference>
<dbReference type="EMBL" id="JAMZMK010007392">
    <property type="protein sequence ID" value="KAI7745004.1"/>
    <property type="molecule type" value="Genomic_DNA"/>
</dbReference>
<evidence type="ECO:0000313" key="1">
    <source>
        <dbReference type="EMBL" id="KAI7745004.1"/>
    </source>
</evidence>
<dbReference type="Proteomes" id="UP001206925">
    <property type="component" value="Unassembled WGS sequence"/>
</dbReference>
<gene>
    <name evidence="1" type="ORF">M8C21_005252</name>
</gene>
<comment type="caution">
    <text evidence="1">The sequence shown here is derived from an EMBL/GenBank/DDBJ whole genome shotgun (WGS) entry which is preliminary data.</text>
</comment>
<evidence type="ECO:0000313" key="2">
    <source>
        <dbReference type="Proteomes" id="UP001206925"/>
    </source>
</evidence>
<organism evidence="1 2">
    <name type="scientific">Ambrosia artemisiifolia</name>
    <name type="common">Common ragweed</name>
    <dbReference type="NCBI Taxonomy" id="4212"/>
    <lineage>
        <taxon>Eukaryota</taxon>
        <taxon>Viridiplantae</taxon>
        <taxon>Streptophyta</taxon>
        <taxon>Embryophyta</taxon>
        <taxon>Tracheophyta</taxon>
        <taxon>Spermatophyta</taxon>
        <taxon>Magnoliopsida</taxon>
        <taxon>eudicotyledons</taxon>
        <taxon>Gunneridae</taxon>
        <taxon>Pentapetalae</taxon>
        <taxon>asterids</taxon>
        <taxon>campanulids</taxon>
        <taxon>Asterales</taxon>
        <taxon>Asteraceae</taxon>
        <taxon>Asteroideae</taxon>
        <taxon>Heliantheae alliance</taxon>
        <taxon>Heliantheae</taxon>
        <taxon>Ambrosia</taxon>
    </lineage>
</organism>